<dbReference type="InterPro" id="IPR027417">
    <property type="entry name" value="P-loop_NTPase"/>
</dbReference>
<comment type="pathway">
    <text evidence="8">Purine metabolism.</text>
</comment>
<protein>
    <recommendedName>
        <fullName evidence="9">Phosphoribosyltransferase domain-containing protein</fullName>
    </recommendedName>
</protein>
<keyword evidence="5" id="KW-0328">Glycosyltransferase</keyword>
<dbReference type="RefSeq" id="WP_172458211.1">
    <property type="nucleotide sequence ID" value="NZ_MVJN01000005.1"/>
</dbReference>
<dbReference type="InterPro" id="IPR036396">
    <property type="entry name" value="Cyt_P450_sf"/>
</dbReference>
<evidence type="ECO:0000256" key="3">
    <source>
        <dbReference type="ARBA" id="ARBA00011738"/>
    </source>
</evidence>
<dbReference type="GO" id="GO:0016705">
    <property type="term" value="F:oxidoreductase activity, acting on paired donors, with incorporation or reduction of molecular oxygen"/>
    <property type="evidence" value="ECO:0007669"/>
    <property type="project" value="InterPro"/>
</dbReference>
<keyword evidence="7" id="KW-0660">Purine salvage</keyword>
<dbReference type="InterPro" id="IPR029057">
    <property type="entry name" value="PRTase-like"/>
</dbReference>
<dbReference type="CDD" id="cd06223">
    <property type="entry name" value="PRTases_typeI"/>
    <property type="match status" value="1"/>
</dbReference>
<evidence type="ECO:0000256" key="8">
    <source>
        <dbReference type="ARBA" id="ARBA00025704"/>
    </source>
</evidence>
<dbReference type="Gene3D" id="1.10.630.10">
    <property type="entry name" value="Cytochrome P450"/>
    <property type="match status" value="1"/>
</dbReference>
<dbReference type="Proteomes" id="UP000249458">
    <property type="component" value="Unassembled WGS sequence"/>
</dbReference>
<dbReference type="GO" id="GO:0020037">
    <property type="term" value="F:heme binding"/>
    <property type="evidence" value="ECO:0007669"/>
    <property type="project" value="InterPro"/>
</dbReference>
<sequence>MKDGGEPAALIHLDIDQETLKERLTAREDSRCDDNQDAIQRRLNFYQQTTLPLISQIKENLGKKAISIHSAEAIRPTSLFIYANLQRIDEVHTVLQKTNEVPAQQPVIDSEIRPVGLSSVLSQLWKTGIEYKSIKSLQENYKTQNLSFSLFNKKMVYLETAAEVRKVLESKSHLGHVYRHFSQAAGLKYEFVATDSGDDRHFVNQQQQVNVWKLIHSAFGQTIKSDRQRIERLIDEHLDRHFFATKTFELDTAFDTFFSSFWSEYLFGNNVSLEAYQHTRHQILSAMKQCFYSNYYKSLDPSGLTSWLYELPVNKELQTAKKAIQEYIGKATSQSMVKRFEADLNYFNEKEQLGLDAKTIAAIVSDCVFDLIFEPDFLENVMYEALAIAVKEHADLRDPLVRARIYEQGLDKGYLFPIRTRILDEDIQLADGTSLAAGTMACLNLKQAGIYHSAGARRCVGQAYTHYFKEHFFNRIEAVDFKIKAVTEPADRQIGNENVPVSPERYLVSWKLKRDEAMRNMSHHAYKGNRFFDVLKLHENAGLNTHMVRQMTLKIQRHIEKNNLAWKDVVIATAEVRGIPIASQVAGQLQLPLYTIRKKGGYKMPDEAVQRENIQKGYGDPDVLELPTDKIKSLAGKTVIFLDDGIASGESAEACIKLLEKPVSEGKKPAVVKMVMALLQHDYVQTSKLSQLPLVKTLFDCRSKAAVVSETNQTSEQTGLIIR</sequence>
<dbReference type="EMBL" id="MVJN01000005">
    <property type="protein sequence ID" value="RAP36799.1"/>
    <property type="molecule type" value="Genomic_DNA"/>
</dbReference>
<comment type="similarity">
    <text evidence="2">Belongs to the purine/pyrimidine phosphoribosyltransferase family.</text>
</comment>
<dbReference type="GO" id="GO:0004497">
    <property type="term" value="F:monooxygenase activity"/>
    <property type="evidence" value="ECO:0007669"/>
    <property type="project" value="InterPro"/>
</dbReference>
<name>A0A364LJY9_9GAMM</name>
<gene>
    <name evidence="10" type="ORF">B1207_08355</name>
</gene>
<evidence type="ECO:0000256" key="6">
    <source>
        <dbReference type="ARBA" id="ARBA00022679"/>
    </source>
</evidence>
<accession>A0A364LJY9</accession>
<dbReference type="AlphaFoldDB" id="A0A364LJY9"/>
<dbReference type="PANTHER" id="PTHR11776">
    <property type="entry name" value="ADENINE PHOSPHORIBOSYLTRANSFERASE"/>
    <property type="match status" value="1"/>
</dbReference>
<keyword evidence="6" id="KW-0808">Transferase</keyword>
<dbReference type="Gene3D" id="3.40.50.2020">
    <property type="match status" value="1"/>
</dbReference>
<evidence type="ECO:0000256" key="4">
    <source>
        <dbReference type="ARBA" id="ARBA00022490"/>
    </source>
</evidence>
<dbReference type="GO" id="GO:0006166">
    <property type="term" value="P:purine ribonucleoside salvage"/>
    <property type="evidence" value="ECO:0007669"/>
    <property type="project" value="UniProtKB-KW"/>
</dbReference>
<evidence type="ECO:0000313" key="11">
    <source>
        <dbReference type="Proteomes" id="UP000249458"/>
    </source>
</evidence>
<reference evidence="10 11" key="1">
    <citation type="submission" date="2017-02" db="EMBL/GenBank/DDBJ databases">
        <title>Legionella quilivanii strain from human: case report and whole genome sequencing analysis.</title>
        <authorList>
            <person name="Lalancette C."/>
            <person name="Leduc J.-M."/>
            <person name="Levesque S."/>
            <person name="Fournier E."/>
            <person name="Saoud J."/>
            <person name="Faucher S.P."/>
            <person name="Bernard K."/>
            <person name="Martineau C."/>
            <person name="Longtin J."/>
        </authorList>
    </citation>
    <scope>NUCLEOTIDE SEQUENCE [LARGE SCALE GENOMIC DNA]</scope>
    <source>
        <strain evidence="10 11">ID143958</strain>
    </source>
</reference>
<dbReference type="GO" id="GO:0003999">
    <property type="term" value="F:adenine phosphoribosyltransferase activity"/>
    <property type="evidence" value="ECO:0007669"/>
    <property type="project" value="TreeGrafter"/>
</dbReference>
<comment type="subcellular location">
    <subcellularLocation>
        <location evidence="1">Cytoplasm</location>
    </subcellularLocation>
</comment>
<keyword evidence="4" id="KW-0963">Cytoplasm</keyword>
<dbReference type="InterPro" id="IPR050120">
    <property type="entry name" value="Adenine_PRTase"/>
</dbReference>
<evidence type="ECO:0000256" key="1">
    <source>
        <dbReference type="ARBA" id="ARBA00004496"/>
    </source>
</evidence>
<evidence type="ECO:0000259" key="9">
    <source>
        <dbReference type="Pfam" id="PF00156"/>
    </source>
</evidence>
<dbReference type="SUPFAM" id="SSF53271">
    <property type="entry name" value="PRTase-like"/>
    <property type="match status" value="1"/>
</dbReference>
<feature type="domain" description="Phosphoribosyltransferase" evidence="9">
    <location>
        <begin position="556"/>
        <end position="661"/>
    </location>
</feature>
<dbReference type="Gene3D" id="3.40.50.300">
    <property type="entry name" value="P-loop containing nucleotide triphosphate hydrolases"/>
    <property type="match status" value="1"/>
</dbReference>
<dbReference type="InterPro" id="IPR000836">
    <property type="entry name" value="PRTase_dom"/>
</dbReference>
<comment type="subunit">
    <text evidence="3">Homodimer.</text>
</comment>
<evidence type="ECO:0000256" key="7">
    <source>
        <dbReference type="ARBA" id="ARBA00022726"/>
    </source>
</evidence>
<dbReference type="Pfam" id="PF00156">
    <property type="entry name" value="Pribosyltran"/>
    <property type="match status" value="1"/>
</dbReference>
<dbReference type="GO" id="GO:0005737">
    <property type="term" value="C:cytoplasm"/>
    <property type="evidence" value="ECO:0007669"/>
    <property type="project" value="UniProtKB-SubCell"/>
</dbReference>
<dbReference type="GO" id="GO:0005506">
    <property type="term" value="F:iron ion binding"/>
    <property type="evidence" value="ECO:0007669"/>
    <property type="project" value="InterPro"/>
</dbReference>
<organism evidence="10 11">
    <name type="scientific">Legionella quinlivanii</name>
    <dbReference type="NCBI Taxonomy" id="45073"/>
    <lineage>
        <taxon>Bacteria</taxon>
        <taxon>Pseudomonadati</taxon>
        <taxon>Pseudomonadota</taxon>
        <taxon>Gammaproteobacteria</taxon>
        <taxon>Legionellales</taxon>
        <taxon>Legionellaceae</taxon>
        <taxon>Legionella</taxon>
    </lineage>
</organism>
<evidence type="ECO:0000313" key="10">
    <source>
        <dbReference type="EMBL" id="RAP36799.1"/>
    </source>
</evidence>
<evidence type="ECO:0000256" key="5">
    <source>
        <dbReference type="ARBA" id="ARBA00022676"/>
    </source>
</evidence>
<dbReference type="PANTHER" id="PTHR11776:SF7">
    <property type="entry name" value="PHOSPHORIBOSYLTRANSFERASE DOMAIN-CONTAINING PROTEIN"/>
    <property type="match status" value="1"/>
</dbReference>
<proteinExistence type="inferred from homology"/>
<dbReference type="SUPFAM" id="SSF48264">
    <property type="entry name" value="Cytochrome P450"/>
    <property type="match status" value="1"/>
</dbReference>
<evidence type="ECO:0000256" key="2">
    <source>
        <dbReference type="ARBA" id="ARBA00008391"/>
    </source>
</evidence>
<comment type="caution">
    <text evidence="10">The sequence shown here is derived from an EMBL/GenBank/DDBJ whole genome shotgun (WGS) entry which is preliminary data.</text>
</comment>